<dbReference type="NCBIfam" id="NF001952">
    <property type="entry name" value="PRK00733.1-4"/>
    <property type="match status" value="1"/>
</dbReference>
<dbReference type="GO" id="GO:0000287">
    <property type="term" value="F:magnesium ion binding"/>
    <property type="evidence" value="ECO:0007669"/>
    <property type="project" value="UniProtKB-UniRule"/>
</dbReference>
<evidence type="ECO:0000256" key="10">
    <source>
        <dbReference type="SAM" id="MobiDB-lite"/>
    </source>
</evidence>
<dbReference type="GO" id="GO:0012505">
    <property type="term" value="C:endomembrane system"/>
    <property type="evidence" value="ECO:0007669"/>
    <property type="project" value="UniProtKB-SubCell"/>
</dbReference>
<feature type="transmembrane region" description="Helical" evidence="9">
    <location>
        <begin position="315"/>
        <end position="335"/>
    </location>
</feature>
<keyword evidence="4 9" id="KW-0460">Magnesium</keyword>
<evidence type="ECO:0000256" key="7">
    <source>
        <dbReference type="ARBA" id="ARBA00023065"/>
    </source>
</evidence>
<dbReference type="KEGG" id="mtua:CSH63_23030"/>
<feature type="site" description="Determinant of potassium independence" evidence="9">
    <location>
        <position position="497"/>
    </location>
</feature>
<feature type="transmembrane region" description="Helical" evidence="9">
    <location>
        <begin position="107"/>
        <end position="130"/>
    </location>
</feature>
<name>A0A386WSC0_9ACTN</name>
<evidence type="ECO:0000313" key="11">
    <source>
        <dbReference type="EMBL" id="AYF30269.1"/>
    </source>
</evidence>
<feature type="transmembrane region" description="Helical" evidence="9">
    <location>
        <begin position="502"/>
        <end position="519"/>
    </location>
</feature>
<comment type="function">
    <text evidence="9">Proton pump that utilizes the energy of pyrophosphate hydrolysis as the driving force for proton movement across the membrane. Generates a proton motive force.</text>
</comment>
<keyword evidence="6 9" id="KW-1133">Transmembrane helix</keyword>
<dbReference type="Proteomes" id="UP000267804">
    <property type="component" value="Chromosome"/>
</dbReference>
<dbReference type="NCBIfam" id="NF001960">
    <property type="entry name" value="PRK00733.3-5"/>
    <property type="match status" value="1"/>
</dbReference>
<feature type="transmembrane region" description="Helical" evidence="9">
    <location>
        <begin position="736"/>
        <end position="755"/>
    </location>
</feature>
<keyword evidence="7 9" id="KW-0406">Ion transport</keyword>
<feature type="transmembrane region" description="Helical" evidence="9">
    <location>
        <begin position="184"/>
        <end position="202"/>
    </location>
</feature>
<evidence type="ECO:0000256" key="9">
    <source>
        <dbReference type="HAMAP-Rule" id="MF_01129"/>
    </source>
</evidence>
<feature type="transmembrane region" description="Helical" evidence="9">
    <location>
        <begin position="75"/>
        <end position="92"/>
    </location>
</feature>
<proteinExistence type="inferred from homology"/>
<dbReference type="GO" id="GO:0004427">
    <property type="term" value="F:inorganic diphosphate phosphatase activity"/>
    <property type="evidence" value="ECO:0007669"/>
    <property type="project" value="UniProtKB-UniRule"/>
</dbReference>
<evidence type="ECO:0000313" key="12">
    <source>
        <dbReference type="Proteomes" id="UP000267804"/>
    </source>
</evidence>
<keyword evidence="9" id="KW-1003">Cell membrane</keyword>
<evidence type="ECO:0000256" key="4">
    <source>
        <dbReference type="ARBA" id="ARBA00022842"/>
    </source>
</evidence>
<feature type="transmembrane region" description="Helical" evidence="9">
    <location>
        <begin position="551"/>
        <end position="572"/>
    </location>
</feature>
<reference evidence="11 12" key="1">
    <citation type="submission" date="2017-10" db="EMBL/GenBank/DDBJ databases">
        <title>Integration of genomic and chemical information greatly accelerates assignment of the full stereostructure of myelolactone, a potent inhibitor of myeloma from a marine-derived Micromonospora.</title>
        <authorList>
            <person name="Kim M.C."/>
            <person name="Machado H."/>
            <person name="Jensen P.R."/>
            <person name="Fenical W."/>
        </authorList>
    </citation>
    <scope>NUCLEOTIDE SEQUENCE [LARGE SCALE GENOMIC DNA]</scope>
    <source>
        <strain evidence="11 12">CNY-010</strain>
    </source>
</reference>
<keyword evidence="5 9" id="KW-1278">Translocase</keyword>
<comment type="subunit">
    <text evidence="9">Homodimer.</text>
</comment>
<keyword evidence="3 9" id="KW-0812">Transmembrane</keyword>
<feature type="transmembrane region" description="Helical" evidence="9">
    <location>
        <begin position="400"/>
        <end position="428"/>
    </location>
</feature>
<evidence type="ECO:0000256" key="2">
    <source>
        <dbReference type="ARBA" id="ARBA00022448"/>
    </source>
</evidence>
<organism evidence="11 12">
    <name type="scientific">Micromonospora tulbaghiae</name>
    <dbReference type="NCBI Taxonomy" id="479978"/>
    <lineage>
        <taxon>Bacteria</taxon>
        <taxon>Bacillati</taxon>
        <taxon>Actinomycetota</taxon>
        <taxon>Actinomycetes</taxon>
        <taxon>Micromonosporales</taxon>
        <taxon>Micromonosporaceae</taxon>
        <taxon>Micromonospora</taxon>
    </lineage>
</organism>
<protein>
    <recommendedName>
        <fullName evidence="9">K(+)-insensitive pyrophosphate-energized proton pump</fullName>
        <ecNumber evidence="9">7.1.3.1</ecNumber>
    </recommendedName>
    <alternativeName>
        <fullName evidence="9">Membrane-bound proton-translocating pyrophosphatase</fullName>
    </alternativeName>
    <alternativeName>
        <fullName evidence="9">Pyrophosphate-energized inorganic pyrophosphatase</fullName>
        <shortName evidence="9">H(+)-PPase</shortName>
    </alternativeName>
</protein>
<dbReference type="EMBL" id="CP024087">
    <property type="protein sequence ID" value="AYF30269.1"/>
    <property type="molecule type" value="Genomic_DNA"/>
</dbReference>
<evidence type="ECO:0000256" key="6">
    <source>
        <dbReference type="ARBA" id="ARBA00022989"/>
    </source>
</evidence>
<feature type="region of interest" description="Disordered" evidence="10">
    <location>
        <begin position="762"/>
        <end position="782"/>
    </location>
</feature>
<dbReference type="EC" id="7.1.3.1" evidence="9"/>
<evidence type="ECO:0000256" key="5">
    <source>
        <dbReference type="ARBA" id="ARBA00022967"/>
    </source>
</evidence>
<feature type="transmembrane region" description="Helical" evidence="9">
    <location>
        <begin position="617"/>
        <end position="635"/>
    </location>
</feature>
<dbReference type="HAMAP" id="MF_01129">
    <property type="entry name" value="PPase_energized_pump"/>
    <property type="match status" value="1"/>
</dbReference>
<evidence type="ECO:0000256" key="3">
    <source>
        <dbReference type="ARBA" id="ARBA00022692"/>
    </source>
</evidence>
<sequence>MSGTLAADGGALSLTGANVTYVVIAAVIALVALVFAAALTRAVLAAGKGTTNMQEISGAVQEGASAYLLRQFRTLAIFVVVAVVLLFLLPVHDTDGNETLVKVGRSAFFVVGALFSAFIGGAGMWLATRANLRVAAAAREREGGREGAMKIAFRTGGVVGFLTVGLGLFGAALVVLIFRGDAPTVLEGFGFGAALLAMFMRVGGGIFTKAADVGADLVGKVEQGIPEDDPRNAATIADNVGDNVGDCAGMAADLFESYAVTLVAALILGRAAFGETGLVFPLIISTIGVLVAIVGVFITRLRASDRNGLTAINRAFYLSALIAAVLVAIAAFAYLPATFAELEGGLTDVDRNPRLVAIGAVVIGIVLAAAIQALTGYFTETNRRPVQDIGKSSQTGAATVILAGISVGLESAVYSALLIAAGVFGAFLLGGSSITLSLFAVALAGTGLLTTVGVIVAMDTFGPISDNAQGVAEMSGDIDEHGARTLTELDAVGNTTKAITKGIAIATAVLAATALFGSYTDTLRSAYEDAGVGDVGNEILNSLNVSNPRNLVGLIIGAAVVFLFSGLAINAVSRSAGAVVMEVRRQFRELPGIMDRTQRPEYGKVVDICTRDAQRELMTPGLLAILAPIAVGFGLGPGALAAYLAGAIGAGTLMAVFLANSGGAWDNGKKLVEDGAYGGKGSDAHAATVIGDTVGDPFKDTAGPAINPLLKVMNLVSLLIAPAVVAWSVGDDKNNPLRITIAVVAALIIAAAVVFSKRKGVAMSDSDSGAGTPDQRPETVNA</sequence>
<evidence type="ECO:0000256" key="8">
    <source>
        <dbReference type="ARBA" id="ARBA00023136"/>
    </source>
</evidence>
<dbReference type="PANTHER" id="PTHR31998">
    <property type="entry name" value="K(+)-INSENSITIVE PYROPHOSPHATE-ENERGIZED PROTON PUMP"/>
    <property type="match status" value="1"/>
</dbReference>
<accession>A0A386WSC0</accession>
<keyword evidence="9" id="KW-0375">Hydrogen ion transport</keyword>
<feature type="transmembrane region" description="Helical" evidence="9">
    <location>
        <begin position="151"/>
        <end position="178"/>
    </location>
</feature>
<gene>
    <name evidence="9" type="primary">hppA</name>
    <name evidence="11" type="ORF">CSH63_23030</name>
</gene>
<feature type="transmembrane region" description="Helical" evidence="9">
    <location>
        <begin position="712"/>
        <end position="730"/>
    </location>
</feature>
<keyword evidence="2 9" id="KW-0813">Transport</keyword>
<feature type="transmembrane region" description="Helical" evidence="9">
    <location>
        <begin position="255"/>
        <end position="273"/>
    </location>
</feature>
<dbReference type="RefSeq" id="WP_120572044.1">
    <property type="nucleotide sequence ID" value="NZ_CP024087.1"/>
</dbReference>
<feature type="transmembrane region" description="Helical" evidence="9">
    <location>
        <begin position="434"/>
        <end position="457"/>
    </location>
</feature>
<feature type="transmembrane region" description="Helical" evidence="9">
    <location>
        <begin position="279"/>
        <end position="303"/>
    </location>
</feature>
<dbReference type="GO" id="GO:0009678">
    <property type="term" value="F:diphosphate hydrolysis-driven proton transmembrane transporter activity"/>
    <property type="evidence" value="ECO:0007669"/>
    <property type="project" value="UniProtKB-UniRule"/>
</dbReference>
<keyword evidence="8 9" id="KW-0472">Membrane</keyword>
<comment type="cofactor">
    <cofactor evidence="9">
        <name>Mg(2+)</name>
        <dbReference type="ChEBI" id="CHEBI:18420"/>
    </cofactor>
</comment>
<evidence type="ECO:0000256" key="1">
    <source>
        <dbReference type="ARBA" id="ARBA00004127"/>
    </source>
</evidence>
<feature type="transmembrane region" description="Helical" evidence="9">
    <location>
        <begin position="641"/>
        <end position="660"/>
    </location>
</feature>
<dbReference type="GO" id="GO:0005886">
    <property type="term" value="C:plasma membrane"/>
    <property type="evidence" value="ECO:0007669"/>
    <property type="project" value="UniProtKB-SubCell"/>
</dbReference>
<comment type="caution">
    <text evidence="9">Lacks conserved residue(s) required for the propagation of feature annotation.</text>
</comment>
<feature type="transmembrane region" description="Helical" evidence="9">
    <location>
        <begin position="20"/>
        <end position="44"/>
    </location>
</feature>
<dbReference type="Pfam" id="PF03030">
    <property type="entry name" value="H_PPase"/>
    <property type="match status" value="1"/>
</dbReference>
<dbReference type="NCBIfam" id="TIGR01104">
    <property type="entry name" value="V_PPase"/>
    <property type="match status" value="1"/>
</dbReference>
<dbReference type="AlphaFoldDB" id="A0A386WSC0"/>
<feature type="transmembrane region" description="Helical" evidence="9">
    <location>
        <begin position="355"/>
        <end position="379"/>
    </location>
</feature>
<comment type="subcellular location">
    <subcellularLocation>
        <location evidence="9">Cell membrane</location>
        <topology evidence="9">Multi-pass membrane protein</topology>
    </subcellularLocation>
    <subcellularLocation>
        <location evidence="1">Endomembrane system</location>
        <topology evidence="1">Multi-pass membrane protein</topology>
    </subcellularLocation>
</comment>
<comment type="catalytic activity">
    <reaction evidence="9">
        <text>diphosphate + H2O + H(+)(in) = 2 phosphate + 2 H(+)(out)</text>
        <dbReference type="Rhea" id="RHEA:13973"/>
        <dbReference type="ChEBI" id="CHEBI:15377"/>
        <dbReference type="ChEBI" id="CHEBI:15378"/>
        <dbReference type="ChEBI" id="CHEBI:33019"/>
        <dbReference type="ChEBI" id="CHEBI:43474"/>
        <dbReference type="EC" id="7.1.3.1"/>
    </reaction>
</comment>
<comment type="similarity">
    <text evidence="9">Belongs to the H(+)-translocating pyrophosphatase (TC 3.A.10) family. K(+)-insensitive subfamily.</text>
</comment>
<dbReference type="InterPro" id="IPR004131">
    <property type="entry name" value="PPase-energised_H-pump"/>
</dbReference>
<dbReference type="PIRSF" id="PIRSF001265">
    <property type="entry name" value="H+-PPase"/>
    <property type="match status" value="1"/>
</dbReference>